<evidence type="ECO:0000313" key="15">
    <source>
        <dbReference type="Proteomes" id="UP000621436"/>
    </source>
</evidence>
<evidence type="ECO:0000256" key="7">
    <source>
        <dbReference type="ARBA" id="ARBA00023004"/>
    </source>
</evidence>
<keyword evidence="6 11" id="KW-0479">Metal-binding</keyword>
<gene>
    <name evidence="14" type="primary">sdaAB</name>
    <name evidence="14" type="ORF">I0Q91_01440</name>
</gene>
<dbReference type="SUPFAM" id="SSF55021">
    <property type="entry name" value="ACT-like"/>
    <property type="match status" value="1"/>
</dbReference>
<evidence type="ECO:0000256" key="4">
    <source>
        <dbReference type="ARBA" id="ARBA00022432"/>
    </source>
</evidence>
<evidence type="ECO:0000256" key="10">
    <source>
        <dbReference type="ARBA" id="ARBA00049406"/>
    </source>
</evidence>
<dbReference type="Gene3D" id="3.30.70.260">
    <property type="match status" value="1"/>
</dbReference>
<organism evidence="14 15">
    <name type="scientific">Halonatronomonas betaini</name>
    <dbReference type="NCBI Taxonomy" id="2778430"/>
    <lineage>
        <taxon>Bacteria</taxon>
        <taxon>Bacillati</taxon>
        <taxon>Bacillota</taxon>
        <taxon>Clostridia</taxon>
        <taxon>Halanaerobiales</taxon>
        <taxon>Halarsenatibacteraceae</taxon>
        <taxon>Halonatronomonas</taxon>
    </lineage>
</organism>
<dbReference type="GO" id="GO:0006094">
    <property type="term" value="P:gluconeogenesis"/>
    <property type="evidence" value="ECO:0007669"/>
    <property type="project" value="UniProtKB-UniRule"/>
</dbReference>
<keyword evidence="15" id="KW-1185">Reference proteome</keyword>
<name>A0A931F984_9FIRM</name>
<dbReference type="GO" id="GO:0003941">
    <property type="term" value="F:L-serine ammonia-lyase activity"/>
    <property type="evidence" value="ECO:0007669"/>
    <property type="project" value="UniProtKB-UniRule"/>
</dbReference>
<evidence type="ECO:0000256" key="9">
    <source>
        <dbReference type="ARBA" id="ARBA00023239"/>
    </source>
</evidence>
<dbReference type="AlphaFoldDB" id="A0A931F984"/>
<evidence type="ECO:0000259" key="13">
    <source>
        <dbReference type="PROSITE" id="PS51671"/>
    </source>
</evidence>
<keyword evidence="9 11" id="KW-0456">Lyase</keyword>
<dbReference type="EMBL" id="JADPIE010000001">
    <property type="protein sequence ID" value="MBF8435732.1"/>
    <property type="molecule type" value="Genomic_DNA"/>
</dbReference>
<proteinExistence type="inferred from homology"/>
<comment type="catalytic activity">
    <reaction evidence="10 11 12">
        <text>L-serine = pyruvate + NH4(+)</text>
        <dbReference type="Rhea" id="RHEA:19169"/>
        <dbReference type="ChEBI" id="CHEBI:15361"/>
        <dbReference type="ChEBI" id="CHEBI:28938"/>
        <dbReference type="ChEBI" id="CHEBI:33384"/>
        <dbReference type="EC" id="4.3.1.17"/>
    </reaction>
</comment>
<dbReference type="InterPro" id="IPR005131">
    <property type="entry name" value="Ser_deHydtase_bsu"/>
</dbReference>
<dbReference type="PANTHER" id="PTHR30182:SF12">
    <property type="entry name" value="L-SERINE DEHYDRATASE, BETA CHAIN-RELATED"/>
    <property type="match status" value="1"/>
</dbReference>
<evidence type="ECO:0000256" key="5">
    <source>
        <dbReference type="ARBA" id="ARBA00022485"/>
    </source>
</evidence>
<dbReference type="SUPFAM" id="SSF143548">
    <property type="entry name" value="Serine metabolism enzymes domain"/>
    <property type="match status" value="1"/>
</dbReference>
<dbReference type="RefSeq" id="WP_270452399.1">
    <property type="nucleotide sequence ID" value="NZ_JADPIE010000001.1"/>
</dbReference>
<dbReference type="InterPro" id="IPR051318">
    <property type="entry name" value="Fe-S_L-Ser"/>
</dbReference>
<evidence type="ECO:0000256" key="8">
    <source>
        <dbReference type="ARBA" id="ARBA00023014"/>
    </source>
</evidence>
<reference evidence="14" key="1">
    <citation type="submission" date="2020-11" db="EMBL/GenBank/DDBJ databases">
        <title>Halonatronomonas betainensis gen. nov., sp. nov. a novel haloalkaliphilic representative of the family Halanaerobiacae capable of betaine degradation.</title>
        <authorList>
            <person name="Boltyanskaya Y."/>
            <person name="Kevbrin V."/>
            <person name="Detkova E."/>
            <person name="Grouzdev D.S."/>
            <person name="Koziaeva V."/>
            <person name="Zhilina T."/>
        </authorList>
    </citation>
    <scope>NUCLEOTIDE SEQUENCE</scope>
    <source>
        <strain evidence="14">Z-7014</strain>
    </source>
</reference>
<evidence type="ECO:0000256" key="12">
    <source>
        <dbReference type="RuleBase" id="RU366059"/>
    </source>
</evidence>
<evidence type="ECO:0000256" key="3">
    <source>
        <dbReference type="ARBA" id="ARBA00008636"/>
    </source>
</evidence>
<evidence type="ECO:0000256" key="1">
    <source>
        <dbReference type="ARBA" id="ARBA00001966"/>
    </source>
</evidence>
<comment type="cofactor">
    <cofactor evidence="1 12">
        <name>[4Fe-4S] cluster</name>
        <dbReference type="ChEBI" id="CHEBI:49883"/>
    </cofactor>
</comment>
<dbReference type="NCBIfam" id="TIGR00719">
    <property type="entry name" value="sda_beta"/>
    <property type="match status" value="1"/>
</dbReference>
<dbReference type="GO" id="GO:0051539">
    <property type="term" value="F:4 iron, 4 sulfur cluster binding"/>
    <property type="evidence" value="ECO:0007669"/>
    <property type="project" value="UniProtKB-UniRule"/>
</dbReference>
<dbReference type="Gene3D" id="3.30.1330.90">
    <property type="entry name" value="D-3-phosphoglycerate dehydrogenase, domain 3"/>
    <property type="match status" value="1"/>
</dbReference>
<comment type="similarity">
    <text evidence="3 11 12">Belongs to the iron-sulfur dependent L-serine dehydratase family.</text>
</comment>
<dbReference type="CDD" id="cd04903">
    <property type="entry name" value="ACT_LSD"/>
    <property type="match status" value="1"/>
</dbReference>
<evidence type="ECO:0000256" key="11">
    <source>
        <dbReference type="PIRNR" id="PIRNR036692"/>
    </source>
</evidence>
<accession>A0A931F984</accession>
<dbReference type="PROSITE" id="PS51671">
    <property type="entry name" value="ACT"/>
    <property type="match status" value="1"/>
</dbReference>
<dbReference type="InterPro" id="IPR002912">
    <property type="entry name" value="ACT_dom"/>
</dbReference>
<dbReference type="GO" id="GO:0046872">
    <property type="term" value="F:metal ion binding"/>
    <property type="evidence" value="ECO:0007669"/>
    <property type="project" value="UniProtKB-UniRule"/>
</dbReference>
<dbReference type="InterPro" id="IPR029009">
    <property type="entry name" value="ASB_dom_sf"/>
</dbReference>
<dbReference type="Proteomes" id="UP000621436">
    <property type="component" value="Unassembled WGS sequence"/>
</dbReference>
<dbReference type="InterPro" id="IPR045865">
    <property type="entry name" value="ACT-like_dom_sf"/>
</dbReference>
<dbReference type="InterPro" id="IPR004643">
    <property type="entry name" value="Fe-S_L-Ser_bsu"/>
</dbReference>
<keyword evidence="7 11" id="KW-0408">Iron</keyword>
<sequence length="219" mass="23551">MSSLFDVMGPIIIGPSSSHTAGAAKLGRLARLIFDEKIEEAEIGLHGSFASTGKGHGTDKALVGGLLGFKPDDPRIRESLKLADDNGVKINFSNIKLPDAHPNSVKITMKNDANSLTVIGSSVGGGNVKVTKIEDYKVNITGSLPTIWLIHQDKPGMVGLITSILGSYNLNIAFMQDFRKIKGTVASAIIELDQEVSKYTLNHLKNTNNIEKVRYIPAL</sequence>
<evidence type="ECO:0000313" key="14">
    <source>
        <dbReference type="EMBL" id="MBF8435732.1"/>
    </source>
</evidence>
<comment type="caution">
    <text evidence="14">The sequence shown here is derived from an EMBL/GenBank/DDBJ whole genome shotgun (WGS) entry which is preliminary data.</text>
</comment>
<evidence type="ECO:0000256" key="2">
    <source>
        <dbReference type="ARBA" id="ARBA00004742"/>
    </source>
</evidence>
<comment type="pathway">
    <text evidence="2 11">Carbohydrate biosynthesis; gluconeogenesis.</text>
</comment>
<feature type="domain" description="ACT" evidence="13">
    <location>
        <begin position="146"/>
        <end position="218"/>
    </location>
</feature>
<protein>
    <recommendedName>
        <fullName evidence="11">L-serine deaminase</fullName>
    </recommendedName>
</protein>
<dbReference type="PANTHER" id="PTHR30182">
    <property type="entry name" value="L-SERINE DEHYDRATASE"/>
    <property type="match status" value="1"/>
</dbReference>
<dbReference type="PIRSF" id="PIRSF036692">
    <property type="entry name" value="SDH_B"/>
    <property type="match status" value="1"/>
</dbReference>
<evidence type="ECO:0000256" key="6">
    <source>
        <dbReference type="ARBA" id="ARBA00022723"/>
    </source>
</evidence>
<keyword evidence="8 11" id="KW-0411">Iron-sulfur</keyword>
<keyword evidence="4 11" id="KW-0312">Gluconeogenesis</keyword>
<dbReference type="Pfam" id="PF03315">
    <property type="entry name" value="SDH_beta"/>
    <property type="match status" value="1"/>
</dbReference>
<keyword evidence="5 11" id="KW-0004">4Fe-4S</keyword>